<dbReference type="EMBL" id="CAJZBQ010000058">
    <property type="protein sequence ID" value="CAG9334641.1"/>
    <property type="molecule type" value="Genomic_DNA"/>
</dbReference>
<dbReference type="AlphaFoldDB" id="A0AAU9K840"/>
<reference evidence="2" key="1">
    <citation type="submission" date="2021-09" db="EMBL/GenBank/DDBJ databases">
        <authorList>
            <consortium name="AG Swart"/>
            <person name="Singh M."/>
            <person name="Singh A."/>
            <person name="Seah K."/>
            <person name="Emmerich C."/>
        </authorList>
    </citation>
    <scope>NUCLEOTIDE SEQUENCE</scope>
    <source>
        <strain evidence="2">ATCC30299</strain>
    </source>
</reference>
<protein>
    <submittedName>
        <fullName evidence="2">Uncharacterized protein</fullName>
    </submittedName>
</protein>
<organism evidence="2 3">
    <name type="scientific">Blepharisma stoltei</name>
    <dbReference type="NCBI Taxonomy" id="1481888"/>
    <lineage>
        <taxon>Eukaryota</taxon>
        <taxon>Sar</taxon>
        <taxon>Alveolata</taxon>
        <taxon>Ciliophora</taxon>
        <taxon>Postciliodesmatophora</taxon>
        <taxon>Heterotrichea</taxon>
        <taxon>Heterotrichida</taxon>
        <taxon>Blepharismidae</taxon>
        <taxon>Blepharisma</taxon>
    </lineage>
</organism>
<sequence length="117" mass="13574">MLNFPVYGTLNGDRKTIIRHPTKLSQTAISKPKCEAPYADASFELLQKTLKEINEVNEKLKEFRKDGLKQTKLRKSMESLPSKMPQKRKSEIPNKPTKKPKLDQSSLNGFCRAWWIR</sequence>
<comment type="caution">
    <text evidence="2">The sequence shown here is derived from an EMBL/GenBank/DDBJ whole genome shotgun (WGS) entry which is preliminary data.</text>
</comment>
<proteinExistence type="predicted"/>
<feature type="region of interest" description="Disordered" evidence="1">
    <location>
        <begin position="67"/>
        <end position="105"/>
    </location>
</feature>
<evidence type="ECO:0000313" key="2">
    <source>
        <dbReference type="EMBL" id="CAG9334641.1"/>
    </source>
</evidence>
<keyword evidence="3" id="KW-1185">Reference proteome</keyword>
<dbReference type="Proteomes" id="UP001162131">
    <property type="component" value="Unassembled WGS sequence"/>
</dbReference>
<gene>
    <name evidence="2" type="ORF">BSTOLATCC_MIC61251</name>
</gene>
<name>A0AAU9K840_9CILI</name>
<accession>A0AAU9K840</accession>
<evidence type="ECO:0000256" key="1">
    <source>
        <dbReference type="SAM" id="MobiDB-lite"/>
    </source>
</evidence>
<evidence type="ECO:0000313" key="3">
    <source>
        <dbReference type="Proteomes" id="UP001162131"/>
    </source>
</evidence>